<reference evidence="1 2" key="1">
    <citation type="submission" date="2024-02" db="EMBL/GenBank/DDBJ databases">
        <title>High-quality chromosome-scale genome assembly of Pensacola bahiagrass (Paspalum notatum Flugge var. saurae).</title>
        <authorList>
            <person name="Vega J.M."/>
            <person name="Podio M."/>
            <person name="Orjuela J."/>
            <person name="Siena L.A."/>
            <person name="Pessino S.C."/>
            <person name="Combes M.C."/>
            <person name="Mariac C."/>
            <person name="Albertini E."/>
            <person name="Pupilli F."/>
            <person name="Ortiz J.P.A."/>
            <person name="Leblanc O."/>
        </authorList>
    </citation>
    <scope>NUCLEOTIDE SEQUENCE [LARGE SCALE GENOMIC DNA]</scope>
    <source>
        <strain evidence="1">R1</strain>
        <tissue evidence="1">Leaf</tissue>
    </source>
</reference>
<keyword evidence="2" id="KW-1185">Reference proteome</keyword>
<accession>A0AAQ3TG89</accession>
<evidence type="ECO:0000313" key="1">
    <source>
        <dbReference type="EMBL" id="WVZ71184.1"/>
    </source>
</evidence>
<dbReference type="AlphaFoldDB" id="A0AAQ3TG89"/>
<sequence>MISKACMVSLEQAMGRDHGSEVDVVAVVAYVSHLEIGINRGPGGSREFCLKDASNRIAFLRVDSSVRDEHRGLYMEADICNHIVVATRIIVNHDTRCLEHSQHTSLTFIDTQGAPWLTPLEPIRLAIRLNPELRDTIKKAVCDRALYLATMDSELQASISP</sequence>
<protein>
    <submittedName>
        <fullName evidence="1">Uncharacterized protein</fullName>
    </submittedName>
</protein>
<gene>
    <name evidence="1" type="ORF">U9M48_019800</name>
</gene>
<dbReference type="Proteomes" id="UP001341281">
    <property type="component" value="Chromosome 04"/>
</dbReference>
<proteinExistence type="predicted"/>
<evidence type="ECO:0000313" key="2">
    <source>
        <dbReference type="Proteomes" id="UP001341281"/>
    </source>
</evidence>
<name>A0AAQ3TG89_PASNO</name>
<organism evidence="1 2">
    <name type="scientific">Paspalum notatum var. saurae</name>
    <dbReference type="NCBI Taxonomy" id="547442"/>
    <lineage>
        <taxon>Eukaryota</taxon>
        <taxon>Viridiplantae</taxon>
        <taxon>Streptophyta</taxon>
        <taxon>Embryophyta</taxon>
        <taxon>Tracheophyta</taxon>
        <taxon>Spermatophyta</taxon>
        <taxon>Magnoliopsida</taxon>
        <taxon>Liliopsida</taxon>
        <taxon>Poales</taxon>
        <taxon>Poaceae</taxon>
        <taxon>PACMAD clade</taxon>
        <taxon>Panicoideae</taxon>
        <taxon>Andropogonodae</taxon>
        <taxon>Paspaleae</taxon>
        <taxon>Paspalinae</taxon>
        <taxon>Paspalum</taxon>
    </lineage>
</organism>
<dbReference type="EMBL" id="CP144748">
    <property type="protein sequence ID" value="WVZ71184.1"/>
    <property type="molecule type" value="Genomic_DNA"/>
</dbReference>